<evidence type="ECO:0000256" key="1">
    <source>
        <dbReference type="ARBA" id="ARBA00022485"/>
    </source>
</evidence>
<dbReference type="Proteomes" id="UP000000378">
    <property type="component" value="Chromosome"/>
</dbReference>
<dbReference type="eggNOG" id="COG1150">
    <property type="taxonomic scope" value="Bacteria"/>
</dbReference>
<dbReference type="KEGG" id="slp:Slip_1202"/>
<dbReference type="InterPro" id="IPR051460">
    <property type="entry name" value="HdrC_iron-sulfur_subunit"/>
</dbReference>
<evidence type="ECO:0000259" key="6">
    <source>
        <dbReference type="PROSITE" id="PS51379"/>
    </source>
</evidence>
<dbReference type="PANTHER" id="PTHR43255">
    <property type="entry name" value="IRON-SULFUR-BINDING OXIDOREDUCTASE FADF-RELATED-RELATED"/>
    <property type="match status" value="1"/>
</dbReference>
<dbReference type="RefSeq" id="WP_013175377.1">
    <property type="nucleotide sequence ID" value="NC_014220.1"/>
</dbReference>
<protein>
    <submittedName>
        <fullName evidence="7">4Fe-4S ferredoxin iron-sulfur binding domain protein</fullName>
    </submittedName>
</protein>
<dbReference type="InterPro" id="IPR017896">
    <property type="entry name" value="4Fe4S_Fe-S-bd"/>
</dbReference>
<dbReference type="InterPro" id="IPR017900">
    <property type="entry name" value="4Fe4S_Fe_S_CS"/>
</dbReference>
<sequence>MAVPRESDTQWVQGLDRIVDRYNLVGNLDACLTCGKCVGNCPVAAITPSYNPRQIIRDVLMGNLSRLVQSEEIWRCFWCANCYRVCPSDIHYPLLMMQIRYKAIEHNFGLKYVLPFKRFALKAREDAMTFVPGAKGKERVMKIRSEAGMTPWPEVSDKARSEYQALFDLTGTTEWLEALDESKEKPVEFKYREGRIIYE</sequence>
<dbReference type="InterPro" id="IPR009051">
    <property type="entry name" value="Helical_ferredxn"/>
</dbReference>
<keyword evidence="3" id="KW-0560">Oxidoreductase</keyword>
<proteinExistence type="predicted"/>
<keyword evidence="4" id="KW-0408">Iron</keyword>
<evidence type="ECO:0000256" key="2">
    <source>
        <dbReference type="ARBA" id="ARBA00022723"/>
    </source>
</evidence>
<dbReference type="PROSITE" id="PS51379">
    <property type="entry name" value="4FE4S_FER_2"/>
    <property type="match status" value="1"/>
</dbReference>
<dbReference type="STRING" id="643648.Slip_1202"/>
<keyword evidence="1" id="KW-0004">4Fe-4S</keyword>
<keyword evidence="2" id="KW-0479">Metal-binding</keyword>
<evidence type="ECO:0000313" key="7">
    <source>
        <dbReference type="EMBL" id="ADI01975.1"/>
    </source>
</evidence>
<evidence type="ECO:0000256" key="4">
    <source>
        <dbReference type="ARBA" id="ARBA00023004"/>
    </source>
</evidence>
<dbReference type="GO" id="GO:0051539">
    <property type="term" value="F:4 iron, 4 sulfur cluster binding"/>
    <property type="evidence" value="ECO:0007669"/>
    <property type="project" value="UniProtKB-KW"/>
</dbReference>
<keyword evidence="8" id="KW-1185">Reference proteome</keyword>
<evidence type="ECO:0000256" key="5">
    <source>
        <dbReference type="ARBA" id="ARBA00023014"/>
    </source>
</evidence>
<gene>
    <name evidence="7" type="ordered locus">Slip_1202</name>
</gene>
<dbReference type="Pfam" id="PF13534">
    <property type="entry name" value="Fer4_17"/>
    <property type="match status" value="1"/>
</dbReference>
<dbReference type="HOGENOM" id="CLU_1313760_0_0_9"/>
<dbReference type="PROSITE" id="PS00198">
    <property type="entry name" value="4FE4S_FER_1"/>
    <property type="match status" value="2"/>
</dbReference>
<dbReference type="SUPFAM" id="SSF46548">
    <property type="entry name" value="alpha-helical ferredoxin"/>
    <property type="match status" value="1"/>
</dbReference>
<organism evidence="7 8">
    <name type="scientific">Syntrophothermus lipocalidus (strain DSM 12680 / TGB-C1)</name>
    <dbReference type="NCBI Taxonomy" id="643648"/>
    <lineage>
        <taxon>Bacteria</taxon>
        <taxon>Bacillati</taxon>
        <taxon>Bacillota</taxon>
        <taxon>Clostridia</taxon>
        <taxon>Eubacteriales</taxon>
        <taxon>Syntrophomonadaceae</taxon>
        <taxon>Syntrophothermus</taxon>
    </lineage>
</organism>
<evidence type="ECO:0000313" key="8">
    <source>
        <dbReference type="Proteomes" id="UP000000378"/>
    </source>
</evidence>
<reference evidence="7 8" key="2">
    <citation type="journal article" date="2010" name="Stand. Genomic Sci.">
        <title>Complete genome sequence of Syntrophothermus lipocalidus type strain (TGB-C1).</title>
        <authorList>
            <person name="Djao O.D."/>
            <person name="Zhang X."/>
            <person name="Lucas S."/>
            <person name="Lapidus A."/>
            <person name="Del Rio T.G."/>
            <person name="Nolan M."/>
            <person name="Tice H."/>
            <person name="Cheng J.F."/>
            <person name="Han C."/>
            <person name="Tapia R."/>
            <person name="Goodwin L."/>
            <person name="Pitluck S."/>
            <person name="Liolios K."/>
            <person name="Ivanova N."/>
            <person name="Mavromatis K."/>
            <person name="Mikhailova N."/>
            <person name="Ovchinnikova G."/>
            <person name="Pati A."/>
            <person name="Brambilla E."/>
            <person name="Chen A."/>
            <person name="Palaniappan K."/>
            <person name="Land M."/>
            <person name="Hauser L."/>
            <person name="Chang Y.J."/>
            <person name="Jeffries C.D."/>
            <person name="Rohde M."/>
            <person name="Sikorski J."/>
            <person name="Spring S."/>
            <person name="Goker M."/>
            <person name="Detter J.C."/>
            <person name="Woyke T."/>
            <person name="Bristow J."/>
            <person name="Eisen J.A."/>
            <person name="Markowitz V."/>
            <person name="Hugenholtz P."/>
            <person name="Kyrpides N.C."/>
            <person name="Klenk H.P."/>
        </authorList>
    </citation>
    <scope>NUCLEOTIDE SEQUENCE [LARGE SCALE GENOMIC DNA]</scope>
    <source>
        <strain evidence="8">DSM 12680 / TGB-C1</strain>
    </source>
</reference>
<reference evidence="8" key="1">
    <citation type="journal article" date="2010" name="Stand. Genomic Sci.">
        <title>Complete genome sequence of Syntrophothermus lipocalidus type strain (TGB-C1T).</title>
        <authorList>
            <consortium name="US DOE Joint Genome Institute (JGI-PGF)"/>
            <person name="Djao O."/>
            <person name="Zhang X."/>
            <person name="Lucas S."/>
            <person name="Lapidus A."/>
            <person name="Glavina Del Rio T."/>
            <person name="Nolan M."/>
            <person name="Tice H."/>
            <person name="Cheng J."/>
            <person name="Han C."/>
            <person name="Tapia R."/>
            <person name="Goodwin L."/>
            <person name="Pitluck S."/>
            <person name="Liolios K."/>
            <person name="Ivanova N."/>
            <person name="Mavromatis K."/>
            <person name="Mikhailova N."/>
            <person name="Ovchinnikova G."/>
            <person name="Pati A."/>
            <person name="Brambilla E."/>
            <person name="Chen A."/>
            <person name="Palaniappan K."/>
            <person name="Land M."/>
            <person name="Hauser L."/>
            <person name="Chang Y."/>
            <person name="Jeffries C."/>
            <person name="Rohde M."/>
            <person name="Sikorski J."/>
            <person name="Spring S."/>
            <person name="Goker M."/>
            <person name="Detter J."/>
            <person name="Woyke T."/>
            <person name="Bristow J."/>
            <person name="Eisen J."/>
            <person name="Markowitz V."/>
            <person name="Hugenholtz P."/>
            <person name="Kyrpides N."/>
            <person name="Klenk H."/>
        </authorList>
    </citation>
    <scope>NUCLEOTIDE SEQUENCE [LARGE SCALE GENOMIC DNA]</scope>
    <source>
        <strain evidence="8">DSM 12680 / TGB-C1</strain>
    </source>
</reference>
<dbReference type="PANTHER" id="PTHR43255:SF1">
    <property type="entry name" value="IRON-SULFUR-BINDING OXIDOREDUCTASE FADF-RELATED"/>
    <property type="match status" value="1"/>
</dbReference>
<feature type="domain" description="4Fe-4S ferredoxin-type" evidence="6">
    <location>
        <begin position="22"/>
        <end position="51"/>
    </location>
</feature>
<name>D7CMP0_SYNLT</name>
<dbReference type="Gene3D" id="1.10.1060.10">
    <property type="entry name" value="Alpha-helical ferredoxin"/>
    <property type="match status" value="1"/>
</dbReference>
<dbReference type="GO" id="GO:0005886">
    <property type="term" value="C:plasma membrane"/>
    <property type="evidence" value="ECO:0007669"/>
    <property type="project" value="TreeGrafter"/>
</dbReference>
<dbReference type="OrthoDB" id="9794954at2"/>
<dbReference type="GO" id="GO:0046872">
    <property type="term" value="F:metal ion binding"/>
    <property type="evidence" value="ECO:0007669"/>
    <property type="project" value="UniProtKB-KW"/>
</dbReference>
<dbReference type="AlphaFoldDB" id="D7CMP0"/>
<dbReference type="EMBL" id="CP002048">
    <property type="protein sequence ID" value="ADI01975.1"/>
    <property type="molecule type" value="Genomic_DNA"/>
</dbReference>
<keyword evidence="5" id="KW-0411">Iron-sulfur</keyword>
<dbReference type="GO" id="GO:0016491">
    <property type="term" value="F:oxidoreductase activity"/>
    <property type="evidence" value="ECO:0007669"/>
    <property type="project" value="UniProtKB-KW"/>
</dbReference>
<accession>D7CMP0</accession>
<evidence type="ECO:0000256" key="3">
    <source>
        <dbReference type="ARBA" id="ARBA00023002"/>
    </source>
</evidence>